<dbReference type="PANTHER" id="PTHR21585:SF0">
    <property type="entry name" value="ARMADILLO-LIKE HELICAL DOMAIN-CONTAINING PROTEIN 4"/>
    <property type="match status" value="1"/>
</dbReference>
<dbReference type="InterPro" id="IPR031524">
    <property type="entry name" value="ARMH4"/>
</dbReference>
<gene>
    <name evidence="3" type="ORF">DNTS_029415</name>
</gene>
<feature type="transmembrane region" description="Helical" evidence="2">
    <location>
        <begin position="344"/>
        <end position="365"/>
    </location>
</feature>
<dbReference type="AlphaFoldDB" id="A0A553RM90"/>
<feature type="compositionally biased region" description="Low complexity" evidence="1">
    <location>
        <begin position="153"/>
        <end position="164"/>
    </location>
</feature>
<keyword evidence="2" id="KW-1133">Transmembrane helix</keyword>
<feature type="region of interest" description="Disordered" evidence="1">
    <location>
        <begin position="214"/>
        <end position="336"/>
    </location>
</feature>
<dbReference type="OrthoDB" id="9904542at2759"/>
<comment type="caution">
    <text evidence="3">The sequence shown here is derived from an EMBL/GenBank/DDBJ whole genome shotgun (WGS) entry which is preliminary data.</text>
</comment>
<organism evidence="3 4">
    <name type="scientific">Danionella cerebrum</name>
    <dbReference type="NCBI Taxonomy" id="2873325"/>
    <lineage>
        <taxon>Eukaryota</taxon>
        <taxon>Metazoa</taxon>
        <taxon>Chordata</taxon>
        <taxon>Craniata</taxon>
        <taxon>Vertebrata</taxon>
        <taxon>Euteleostomi</taxon>
        <taxon>Actinopterygii</taxon>
        <taxon>Neopterygii</taxon>
        <taxon>Teleostei</taxon>
        <taxon>Ostariophysi</taxon>
        <taxon>Cypriniformes</taxon>
        <taxon>Danionidae</taxon>
        <taxon>Danioninae</taxon>
        <taxon>Danionella</taxon>
    </lineage>
</organism>
<feature type="compositionally biased region" description="Polar residues" evidence="1">
    <location>
        <begin position="250"/>
        <end position="260"/>
    </location>
</feature>
<evidence type="ECO:0000256" key="2">
    <source>
        <dbReference type="SAM" id="Phobius"/>
    </source>
</evidence>
<feature type="compositionally biased region" description="Acidic residues" evidence="1">
    <location>
        <begin position="303"/>
        <end position="322"/>
    </location>
</feature>
<keyword evidence="4" id="KW-1185">Reference proteome</keyword>
<keyword evidence="2" id="KW-0472">Membrane</keyword>
<evidence type="ECO:0000313" key="4">
    <source>
        <dbReference type="Proteomes" id="UP000316079"/>
    </source>
</evidence>
<evidence type="ECO:0000313" key="3">
    <source>
        <dbReference type="EMBL" id="TRZ03294.1"/>
    </source>
</evidence>
<dbReference type="Proteomes" id="UP000316079">
    <property type="component" value="Unassembled WGS sequence"/>
</dbReference>
<protein>
    <submittedName>
        <fullName evidence="3">Uncharacterized protein</fullName>
    </submittedName>
</protein>
<feature type="compositionally biased region" description="Low complexity" evidence="1">
    <location>
        <begin position="261"/>
        <end position="290"/>
    </location>
</feature>
<name>A0A553RM90_9TELE</name>
<dbReference type="PANTHER" id="PTHR21585">
    <property type="entry name" value="FULL-LENGTH CDNA CLONE CS0DC025YL05 OF NEUROBLASTOMA"/>
    <property type="match status" value="1"/>
</dbReference>
<sequence>MRREPKGAFTQADSSPGPLLLDFLFLLLLFQDLSLTLRLSDSRASLGSSMFLSLSLRGVFLFPMFLTITHTAEDHRLKPQESSASTSLSENETSLFSLDLRTDAPPLKTLQRNDTLLLFKHISTSSEEDAAPQPDTIHPLTSTSAGFTTLALSTSTTNPPVSTSRDSSWSPADHLSTEPDGVLSWPETLSSDESMSSEDLPLIFEPFEDTTVSPKLLTPEKKHTAAPELSLPAEIMTTPSTEASAEIRNTAGTSSSSENQRTPASSKSKSKSSSAITPSTSSSTFITASRFRLRTTSDPVETTQEEADEEMDSEEESEEDLSESTQSPHTRAPFTLLPRPHPPVWLQMNQGLAGVLLLVGALYSIRVIHRRRKQGFKHHNRKQAEEPNEPDNTLLLMESSEDEL</sequence>
<feature type="region of interest" description="Disordered" evidence="1">
    <location>
        <begin position="152"/>
        <end position="197"/>
    </location>
</feature>
<keyword evidence="2" id="KW-0812">Transmembrane</keyword>
<dbReference type="EMBL" id="SRMA01011769">
    <property type="protein sequence ID" value="TRZ03294.1"/>
    <property type="molecule type" value="Genomic_DNA"/>
</dbReference>
<feature type="region of interest" description="Disordered" evidence="1">
    <location>
        <begin position="375"/>
        <end position="404"/>
    </location>
</feature>
<reference evidence="3 4" key="1">
    <citation type="journal article" date="2019" name="Sci. Data">
        <title>Hybrid genome assembly and annotation of Danionella translucida.</title>
        <authorList>
            <person name="Kadobianskyi M."/>
            <person name="Schulze L."/>
            <person name="Schuelke M."/>
            <person name="Judkewitz B."/>
        </authorList>
    </citation>
    <scope>NUCLEOTIDE SEQUENCE [LARGE SCALE GENOMIC DNA]</scope>
    <source>
        <strain evidence="3 4">Bolton</strain>
    </source>
</reference>
<accession>A0A553RM90</accession>
<evidence type="ECO:0000256" key="1">
    <source>
        <dbReference type="SAM" id="MobiDB-lite"/>
    </source>
</evidence>
<proteinExistence type="predicted"/>